<comment type="caution">
    <text evidence="1">The sequence shown here is derived from an EMBL/GenBank/DDBJ whole genome shotgun (WGS) entry which is preliminary data.</text>
</comment>
<evidence type="ECO:0000313" key="1">
    <source>
        <dbReference type="EMBL" id="TWA77057.1"/>
    </source>
</evidence>
<dbReference type="RefSeq" id="WP_145689687.1">
    <property type="nucleotide sequence ID" value="NZ_VITH01000016.1"/>
</dbReference>
<organism evidence="1 2">
    <name type="scientific">Azospirillum brasilense</name>
    <dbReference type="NCBI Taxonomy" id="192"/>
    <lineage>
        <taxon>Bacteria</taxon>
        <taxon>Pseudomonadati</taxon>
        <taxon>Pseudomonadota</taxon>
        <taxon>Alphaproteobacteria</taxon>
        <taxon>Rhodospirillales</taxon>
        <taxon>Azospirillaceae</taxon>
        <taxon>Azospirillum</taxon>
    </lineage>
</organism>
<gene>
    <name evidence="1" type="ORF">FBZ83_11649</name>
</gene>
<dbReference type="EMBL" id="VITH01000016">
    <property type="protein sequence ID" value="TWA77057.1"/>
    <property type="molecule type" value="Genomic_DNA"/>
</dbReference>
<protein>
    <submittedName>
        <fullName evidence="1">Uncharacterized protein</fullName>
    </submittedName>
</protein>
<sequence>MDIHVHSGKEKMMSIPNLHFIMAVWGESYTDVFIDVVLPSQLSDNNLPALQHRQAYTYKIYTTADDAKTIQASPAFQRLAEVMPAEIHVIHPEQNAHIKTASVRHLMGSLHKRAIQEAARDNAFLAFLAPDAILSDGSFAAIEKRMLEGMEMVLISGIRVTKETALPAIRARYRRPDGTIHMDAADLTDCAFEFPHRYTQVLTWGAERFCSQWPSQTFWFVPPAGILAHCWHLHPILVKASTETDSFLGTIDGDYIERAGTQLERIHVIQDSDEACLIEISRADHEKTLLDTSAAFSMEKFLSWGQHSTNAFHRTFVDRPILFKGRAYTEAAMTEIGKDAAQVIEMLRAALEDYRIDIPLLRSFGEVAGAPAIYLYGSGECGRSVLAHAHRYGLTNIRGFIDSHTAGEVEGLPVHRLDDYLKGVRRPDDAIIITSMYLKDIARTLLQHGITEFLNGQEIYLEILLSNLEKSGEKPVDFVIVPWSTVAADS</sequence>
<accession>A0A560BWR3</accession>
<reference evidence="1 2" key="1">
    <citation type="submission" date="2019-06" db="EMBL/GenBank/DDBJ databases">
        <title>Genomic Encyclopedia of Type Strains, Phase IV (KMG-V): Genome sequencing to study the core and pangenomes of soil and plant-associated prokaryotes.</title>
        <authorList>
            <person name="Whitman W."/>
        </authorList>
    </citation>
    <scope>NUCLEOTIDE SEQUENCE [LARGE SCALE GENOMIC DNA]</scope>
    <source>
        <strain evidence="1 2">BR 11650</strain>
    </source>
</reference>
<name>A0A560BWR3_AZOBR</name>
<evidence type="ECO:0000313" key="2">
    <source>
        <dbReference type="Proteomes" id="UP000318529"/>
    </source>
</evidence>
<dbReference type="AlphaFoldDB" id="A0A560BWR3"/>
<proteinExistence type="predicted"/>
<dbReference type="Proteomes" id="UP000318529">
    <property type="component" value="Unassembled WGS sequence"/>
</dbReference>